<gene>
    <name evidence="2" type="ORF">UA74_05850</name>
</gene>
<dbReference type="PANTHER" id="PTHR43162">
    <property type="match status" value="1"/>
</dbReference>
<evidence type="ECO:0000256" key="1">
    <source>
        <dbReference type="SAM" id="MobiDB-lite"/>
    </source>
</evidence>
<dbReference type="AlphaFoldDB" id="A0AAC9LBF2"/>
<protein>
    <submittedName>
        <fullName evidence="2">Uncharacterized protein</fullName>
    </submittedName>
</protein>
<dbReference type="Gene3D" id="3.40.50.720">
    <property type="entry name" value="NAD(P)-binding Rossmann-like Domain"/>
    <property type="match status" value="1"/>
</dbReference>
<dbReference type="KEGG" id="acad:UA74_05850"/>
<evidence type="ECO:0000313" key="2">
    <source>
        <dbReference type="EMBL" id="APU13244.1"/>
    </source>
</evidence>
<accession>A0AAC9LBF2</accession>
<dbReference type="EMBL" id="CP016076">
    <property type="protein sequence ID" value="APU13244.1"/>
    <property type="molecule type" value="Genomic_DNA"/>
</dbReference>
<evidence type="ECO:0000313" key="3">
    <source>
        <dbReference type="Proteomes" id="UP000185511"/>
    </source>
</evidence>
<dbReference type="Proteomes" id="UP000185511">
    <property type="component" value="Chromosome"/>
</dbReference>
<keyword evidence="3" id="KW-1185">Reference proteome</keyword>
<name>A0AAC9LBF2_9PSEU</name>
<dbReference type="PANTHER" id="PTHR43162:SF1">
    <property type="entry name" value="PRESTALK A DIFFERENTIATION PROTEIN A"/>
    <property type="match status" value="1"/>
</dbReference>
<feature type="region of interest" description="Disordered" evidence="1">
    <location>
        <begin position="128"/>
        <end position="170"/>
    </location>
</feature>
<proteinExistence type="predicted"/>
<sequence>MIAAGGPIPDPAAGARQGVIDPVDVAAVAAEVLTGEGHAGQTYTLTGPQLLTLDEQAEILSRLLDRPISTVDLPLAAAREQLFAAGRSTAAADIAMTGVAWVRTGHNAVVTDDVERLLGASADRLRVLGAGPSGGSARGRMTPGRRPDRRHRSTVDPSCTGRPSPSLAVR</sequence>
<reference evidence="3" key="1">
    <citation type="submission" date="2016-06" db="EMBL/GenBank/DDBJ databases">
        <title>Complete genome sequence of Actinoalloteichus fjordicus DSM 46855 (=ADI127-17), type strain of the new species Actinoalloteichus fjordicus.</title>
        <authorList>
            <person name="Ruckert C."/>
            <person name="Nouioui I."/>
            <person name="Willmese J."/>
            <person name="van Wezel G."/>
            <person name="Klenk H.-P."/>
            <person name="Kalinowski J."/>
            <person name="Zotchev S.B."/>
        </authorList>
    </citation>
    <scope>NUCLEOTIDE SEQUENCE [LARGE SCALE GENOMIC DNA]</scope>
    <source>
        <strain evidence="3">ADI127-7</strain>
    </source>
</reference>
<organism evidence="2 3">
    <name type="scientific">Actinoalloteichus fjordicus</name>
    <dbReference type="NCBI Taxonomy" id="1612552"/>
    <lineage>
        <taxon>Bacteria</taxon>
        <taxon>Bacillati</taxon>
        <taxon>Actinomycetota</taxon>
        <taxon>Actinomycetes</taxon>
        <taxon>Pseudonocardiales</taxon>
        <taxon>Pseudonocardiaceae</taxon>
        <taxon>Actinoalloteichus</taxon>
    </lineage>
</organism>
<dbReference type="InterPro" id="IPR036291">
    <property type="entry name" value="NAD(P)-bd_dom_sf"/>
</dbReference>
<dbReference type="SUPFAM" id="SSF51735">
    <property type="entry name" value="NAD(P)-binding Rossmann-fold domains"/>
    <property type="match status" value="1"/>
</dbReference>
<dbReference type="InterPro" id="IPR051604">
    <property type="entry name" value="Ergot_Alk_Oxidoreductase"/>
</dbReference>